<sequence length="90" mass="9502">MGHCTGAGPEVPGQAPTGQKVKDTKYGVQADGSGLALLGDKRGVETQPQKPESESESESASLERAPALSWQFSQVWTFDDGRLDSTPSPQ</sequence>
<dbReference type="KEGG" id="trr:M419DRAFT_10425"/>
<protein>
    <submittedName>
        <fullName evidence="2">Uncharacterized protein</fullName>
    </submittedName>
</protein>
<reference evidence="3" key="1">
    <citation type="journal article" date="2013" name="Ind. Biotechnol.">
        <title>Comparative genomics analysis of Trichoderma reesei strains.</title>
        <authorList>
            <person name="Koike H."/>
            <person name="Aerts A."/>
            <person name="LaButti K."/>
            <person name="Grigoriev I.V."/>
            <person name="Baker S.E."/>
        </authorList>
    </citation>
    <scope>NUCLEOTIDE SEQUENCE [LARGE SCALE GENOMIC DNA]</scope>
    <source>
        <strain evidence="3">ATCC 56765 / BCRC 32924 / NRRL 11460 / Rut C-30</strain>
    </source>
</reference>
<accession>A0A024S3J6</accession>
<dbReference type="EMBL" id="KI911154">
    <property type="protein sequence ID" value="ETR99919.1"/>
    <property type="molecule type" value="Genomic_DNA"/>
</dbReference>
<gene>
    <name evidence="2" type="ORF">M419DRAFT_10425</name>
</gene>
<organism evidence="2 3">
    <name type="scientific">Hypocrea jecorina (strain ATCC 56765 / BCRC 32924 / NRRL 11460 / Rut C-30)</name>
    <name type="common">Trichoderma reesei</name>
    <dbReference type="NCBI Taxonomy" id="1344414"/>
    <lineage>
        <taxon>Eukaryota</taxon>
        <taxon>Fungi</taxon>
        <taxon>Dikarya</taxon>
        <taxon>Ascomycota</taxon>
        <taxon>Pezizomycotina</taxon>
        <taxon>Sordariomycetes</taxon>
        <taxon>Hypocreomycetidae</taxon>
        <taxon>Hypocreales</taxon>
        <taxon>Hypocreaceae</taxon>
        <taxon>Trichoderma</taxon>
    </lineage>
</organism>
<feature type="region of interest" description="Disordered" evidence="1">
    <location>
        <begin position="1"/>
        <end position="66"/>
    </location>
</feature>
<dbReference type="HOGENOM" id="CLU_2442454_0_0_1"/>
<proteinExistence type="predicted"/>
<dbReference type="AlphaFoldDB" id="A0A024S3J6"/>
<dbReference type="Proteomes" id="UP000024376">
    <property type="component" value="Unassembled WGS sequence"/>
</dbReference>
<evidence type="ECO:0000313" key="3">
    <source>
        <dbReference type="Proteomes" id="UP000024376"/>
    </source>
</evidence>
<evidence type="ECO:0000313" key="2">
    <source>
        <dbReference type="EMBL" id="ETR99919.1"/>
    </source>
</evidence>
<evidence type="ECO:0000256" key="1">
    <source>
        <dbReference type="SAM" id="MobiDB-lite"/>
    </source>
</evidence>
<name>A0A024S3J6_HYPJR</name>